<gene>
    <name evidence="1" type="primary">ear</name>
</gene>
<protein>
    <submittedName>
        <fullName evidence="1">Ampicillin resistance protein</fullName>
    </submittedName>
</protein>
<dbReference type="Pfam" id="PF16229">
    <property type="entry name" value="DUF4888"/>
    <property type="match status" value="1"/>
</dbReference>
<dbReference type="CDD" id="cd15783">
    <property type="entry name" value="SA1633_like"/>
    <property type="match status" value="1"/>
</dbReference>
<reference evidence="1" key="1">
    <citation type="journal article" date="2017" name="J. Med. Microbiol.">
        <title>Phylogenetic distribution and expression of a penicillin-binding protein homologue, Ear and its significance in virulence of Staphylococcus aureus.</title>
        <authorList>
            <person name="Singh V.K."/>
            <person name="Ring R.P."/>
            <person name="Aswani V."/>
            <person name="Stemper M.E."/>
            <person name="Kislow J."/>
            <person name="Ye Z."/>
            <person name="Shukla S.K."/>
        </authorList>
    </citation>
    <scope>NUCLEOTIDE SEQUENCE</scope>
    <source>
        <strain evidence="1">MNDH-61S</strain>
    </source>
</reference>
<dbReference type="AlphaFoldDB" id="A0A2D3I3R7"/>
<evidence type="ECO:0000313" key="1">
    <source>
        <dbReference type="EMBL" id="ATU82236.1"/>
    </source>
</evidence>
<dbReference type="InterPro" id="IPR032614">
    <property type="entry name" value="DUF4888"/>
</dbReference>
<name>A0A2D3I3R7_STAAU</name>
<sequence length="185" mass="20085">MNKKLLTKTLIASALVLTTVGSGFHSSSNYNGINNVAKADETTDGQLWKNVRDALKEASIIDKTDQETVKVTYKLENGGEGSITGTANLDELSTSNNNTVNTDSVNTVDITRVNPNGNKLDANEAWKKLTDKLKEKNIVKDGDTVTIHSKDSTDPEISAKVGEDYNGNKGLMLNQRDITKITITK</sequence>
<accession>A0A2D3I3R7</accession>
<organism evidence="1">
    <name type="scientific">Staphylococcus aureus</name>
    <dbReference type="NCBI Taxonomy" id="1280"/>
    <lineage>
        <taxon>Bacteria</taxon>
        <taxon>Bacillati</taxon>
        <taxon>Bacillota</taxon>
        <taxon>Bacilli</taxon>
        <taxon>Bacillales</taxon>
        <taxon>Staphylococcaceae</taxon>
        <taxon>Staphylococcus</taxon>
    </lineage>
</organism>
<proteinExistence type="predicted"/>
<dbReference type="EMBL" id="MF466189">
    <property type="protein sequence ID" value="ATU82236.1"/>
    <property type="molecule type" value="Genomic_DNA"/>
</dbReference>